<dbReference type="Pfam" id="PF14804">
    <property type="entry name" value="Jag_N"/>
    <property type="match status" value="1"/>
</dbReference>
<dbReference type="PANTHER" id="PTHR35800">
    <property type="entry name" value="PROTEIN JAG"/>
    <property type="match status" value="1"/>
</dbReference>
<dbReference type="Gene3D" id="3.30.300.20">
    <property type="match status" value="1"/>
</dbReference>
<feature type="compositionally biased region" description="Basic and acidic residues" evidence="6">
    <location>
        <begin position="62"/>
        <end position="78"/>
    </location>
</feature>
<dbReference type="GO" id="GO:0008360">
    <property type="term" value="P:regulation of cell shape"/>
    <property type="evidence" value="ECO:0007669"/>
    <property type="project" value="UniProtKB-KW"/>
</dbReference>
<dbReference type="PROSITE" id="PS51061">
    <property type="entry name" value="R3H"/>
    <property type="match status" value="1"/>
</dbReference>
<dbReference type="Gene3D" id="3.30.1370.50">
    <property type="entry name" value="R3H-like domain"/>
    <property type="match status" value="1"/>
</dbReference>
<dbReference type="Gene3D" id="3.30.30.80">
    <property type="entry name" value="probable RNA-binding protein from clostridium symbiosum atcc 14940"/>
    <property type="match status" value="1"/>
</dbReference>
<feature type="compositionally biased region" description="Basic residues" evidence="6">
    <location>
        <begin position="179"/>
        <end position="190"/>
    </location>
</feature>
<dbReference type="EMBL" id="CAEZSR010000031">
    <property type="protein sequence ID" value="CAB4552014.1"/>
    <property type="molecule type" value="Genomic_DNA"/>
</dbReference>
<dbReference type="CDD" id="cd02414">
    <property type="entry name" value="KH-II_Jag"/>
    <property type="match status" value="1"/>
</dbReference>
<evidence type="ECO:0000256" key="1">
    <source>
        <dbReference type="ARBA" id="ARBA00022490"/>
    </source>
</evidence>
<dbReference type="InterPro" id="IPR032782">
    <property type="entry name" value="KhpB_N"/>
</dbReference>
<dbReference type="CDD" id="cd02644">
    <property type="entry name" value="R3H_jag"/>
    <property type="match status" value="1"/>
</dbReference>
<dbReference type="NCBIfam" id="NF041568">
    <property type="entry name" value="Jag_EloR"/>
    <property type="match status" value="1"/>
</dbReference>
<reference evidence="8" key="1">
    <citation type="submission" date="2020-05" db="EMBL/GenBank/DDBJ databases">
        <authorList>
            <person name="Chiriac C."/>
            <person name="Salcher M."/>
            <person name="Ghai R."/>
            <person name="Kavagutti S V."/>
        </authorList>
    </citation>
    <scope>NUCLEOTIDE SEQUENCE</scope>
</reference>
<feature type="compositionally biased region" description="Acidic residues" evidence="6">
    <location>
        <begin position="207"/>
        <end position="217"/>
    </location>
</feature>
<accession>A0A6J6CL52</accession>
<evidence type="ECO:0000256" key="2">
    <source>
        <dbReference type="ARBA" id="ARBA00022884"/>
    </source>
</evidence>
<evidence type="ECO:0000256" key="5">
    <source>
        <dbReference type="ARBA" id="ARBA00023316"/>
    </source>
</evidence>
<dbReference type="InterPro" id="IPR034079">
    <property type="entry name" value="R3H_KhpB"/>
</dbReference>
<evidence type="ECO:0000256" key="3">
    <source>
        <dbReference type="ARBA" id="ARBA00022960"/>
    </source>
</evidence>
<keyword evidence="5" id="KW-0961">Cell wall biogenesis/degradation</keyword>
<feature type="compositionally biased region" description="Basic and acidic residues" evidence="6">
    <location>
        <begin position="218"/>
        <end position="242"/>
    </location>
</feature>
<evidence type="ECO:0000256" key="4">
    <source>
        <dbReference type="ARBA" id="ARBA00023186"/>
    </source>
</evidence>
<feature type="domain" description="R3H" evidence="7">
    <location>
        <begin position="332"/>
        <end position="398"/>
    </location>
</feature>
<dbReference type="InterPro" id="IPR001374">
    <property type="entry name" value="R3H_dom"/>
</dbReference>
<feature type="region of interest" description="Disordered" evidence="6">
    <location>
        <begin position="36"/>
        <end position="242"/>
    </location>
</feature>
<dbReference type="SUPFAM" id="SSF82708">
    <property type="entry name" value="R3H domain"/>
    <property type="match status" value="1"/>
</dbReference>
<evidence type="ECO:0000313" key="8">
    <source>
        <dbReference type="EMBL" id="CAB4552014.1"/>
    </source>
</evidence>
<dbReference type="Pfam" id="PF01424">
    <property type="entry name" value="R3H"/>
    <property type="match status" value="1"/>
</dbReference>
<feature type="compositionally biased region" description="Low complexity" evidence="6">
    <location>
        <begin position="141"/>
        <end position="178"/>
    </location>
</feature>
<dbReference type="InterPro" id="IPR015946">
    <property type="entry name" value="KH_dom-like_a/b"/>
</dbReference>
<keyword evidence="2" id="KW-0694">RNA-binding</keyword>
<dbReference type="InterPro" id="IPR038008">
    <property type="entry name" value="Jag_KH"/>
</dbReference>
<organism evidence="8">
    <name type="scientific">freshwater metagenome</name>
    <dbReference type="NCBI Taxonomy" id="449393"/>
    <lineage>
        <taxon>unclassified sequences</taxon>
        <taxon>metagenomes</taxon>
        <taxon>ecological metagenomes</taxon>
    </lineage>
</organism>
<evidence type="ECO:0000256" key="6">
    <source>
        <dbReference type="SAM" id="MobiDB-lite"/>
    </source>
</evidence>
<sequence length="407" mass="42799">MEWVETTAKTVEEAKNQALDQLGVAEDDAEIVVLDEPRPGLFGRVRGEARVRARVRPTTPRPKLDRRDRKKKDQREVRSGAGTDDDADRDDRSDESGDGTDAARERPARGGRGGRGRGSRSATTAPAREATAPGVTDAFESAFADSTPATASADGADAGSTDADAGDAGEAGTSGSTGPRRRNRGRRGGQRSRGASGAGADGADGADGSDDDLDVSDDTDRVSDRVSDRGSNSDRPVRTGDKEDMVDAAQVGEEARVFVQGVVDAFGLTGTTAVHQDGDDLEITVDGADLGLLVGPRGTTLQALQELTRVAAQRRLGDHDTRLRVDVGGYRVRRREALSRFAHQVAAQVVADGVAKRLEPMSSADRKVIHDALSDFDGVVTRSEGDDPRRCVVIAPAGSDASDASDD</sequence>
<feature type="region of interest" description="Disordered" evidence="6">
    <location>
        <begin position="380"/>
        <end position="407"/>
    </location>
</feature>
<proteinExistence type="inferred from homology"/>
<dbReference type="GO" id="GO:0071555">
    <property type="term" value="P:cell wall organization"/>
    <property type="evidence" value="ECO:0007669"/>
    <property type="project" value="UniProtKB-KW"/>
</dbReference>
<dbReference type="SMART" id="SM01245">
    <property type="entry name" value="Jag_N"/>
    <property type="match status" value="1"/>
</dbReference>
<feature type="compositionally biased region" description="Low complexity" evidence="6">
    <location>
        <begin position="395"/>
        <end position="407"/>
    </location>
</feature>
<keyword evidence="4" id="KW-0143">Chaperone</keyword>
<protein>
    <submittedName>
        <fullName evidence="8">Unannotated protein</fullName>
    </submittedName>
</protein>
<dbReference type="InterPro" id="IPR039247">
    <property type="entry name" value="KhpB"/>
</dbReference>
<dbReference type="GO" id="GO:0003723">
    <property type="term" value="F:RNA binding"/>
    <property type="evidence" value="ECO:0007669"/>
    <property type="project" value="UniProtKB-KW"/>
</dbReference>
<name>A0A6J6CL52_9ZZZZ</name>
<dbReference type="AlphaFoldDB" id="A0A6J6CL52"/>
<dbReference type="Pfam" id="PF13083">
    <property type="entry name" value="KH_KhpA-B"/>
    <property type="match status" value="1"/>
</dbReference>
<dbReference type="InterPro" id="IPR036867">
    <property type="entry name" value="R3H_dom_sf"/>
</dbReference>
<evidence type="ECO:0000259" key="7">
    <source>
        <dbReference type="PROSITE" id="PS51061"/>
    </source>
</evidence>
<dbReference type="HAMAP" id="MF_00867">
    <property type="entry name" value="KhpB"/>
    <property type="match status" value="1"/>
</dbReference>
<keyword evidence="1" id="KW-0963">Cytoplasm</keyword>
<dbReference type="SMART" id="SM00393">
    <property type="entry name" value="R3H"/>
    <property type="match status" value="1"/>
</dbReference>
<dbReference type="PANTHER" id="PTHR35800:SF1">
    <property type="entry name" value="RNA-BINDING PROTEIN KHPB"/>
    <property type="match status" value="1"/>
</dbReference>
<dbReference type="InterPro" id="IPR038247">
    <property type="entry name" value="Jag_N_dom_sf"/>
</dbReference>
<feature type="compositionally biased region" description="Low complexity" evidence="6">
    <location>
        <begin position="119"/>
        <end position="133"/>
    </location>
</feature>
<feature type="compositionally biased region" description="Basic and acidic residues" evidence="6">
    <location>
        <begin position="89"/>
        <end position="108"/>
    </location>
</feature>
<gene>
    <name evidence="8" type="ORF">UFOPK1493_01135</name>
</gene>
<keyword evidence="3" id="KW-0133">Cell shape</keyword>